<organism evidence="4 5">
    <name type="scientific">Nelumbo nucifera</name>
    <name type="common">Sacred lotus</name>
    <dbReference type="NCBI Taxonomy" id="4432"/>
    <lineage>
        <taxon>Eukaryota</taxon>
        <taxon>Viridiplantae</taxon>
        <taxon>Streptophyta</taxon>
        <taxon>Embryophyta</taxon>
        <taxon>Tracheophyta</taxon>
        <taxon>Spermatophyta</taxon>
        <taxon>Magnoliopsida</taxon>
        <taxon>Proteales</taxon>
        <taxon>Nelumbonaceae</taxon>
        <taxon>Nelumbo</taxon>
    </lineage>
</organism>
<evidence type="ECO:0008006" key="6">
    <source>
        <dbReference type="Google" id="ProtNLM"/>
    </source>
</evidence>
<evidence type="ECO:0000256" key="1">
    <source>
        <dbReference type="ARBA" id="ARBA00009995"/>
    </source>
</evidence>
<dbReference type="Pfam" id="PF00201">
    <property type="entry name" value="UDPGT"/>
    <property type="match status" value="1"/>
</dbReference>
<accession>A0A822YAP5</accession>
<keyword evidence="3" id="KW-0328">Glycosyltransferase</keyword>
<dbReference type="PANTHER" id="PTHR11926">
    <property type="entry name" value="GLUCOSYL/GLUCURONOSYL TRANSFERASES"/>
    <property type="match status" value="1"/>
</dbReference>
<comment type="similarity">
    <text evidence="1 3">Belongs to the UDP-glycosyltransferase family.</text>
</comment>
<keyword evidence="2 3" id="KW-0808">Transferase</keyword>
<dbReference type="PROSITE" id="PS00375">
    <property type="entry name" value="UDPGT"/>
    <property type="match status" value="1"/>
</dbReference>
<name>A0A822YAP5_NELNU</name>
<dbReference type="SUPFAM" id="SSF53756">
    <property type="entry name" value="UDP-Glycosyltransferase/glycogen phosphorylase"/>
    <property type="match status" value="1"/>
</dbReference>
<evidence type="ECO:0000313" key="5">
    <source>
        <dbReference type="Proteomes" id="UP000607653"/>
    </source>
</evidence>
<dbReference type="Gene3D" id="3.40.50.2000">
    <property type="entry name" value="Glycogen Phosphorylase B"/>
    <property type="match status" value="1"/>
</dbReference>
<dbReference type="AlphaFoldDB" id="A0A822YAP5"/>
<dbReference type="GO" id="GO:0008194">
    <property type="term" value="F:UDP-glycosyltransferase activity"/>
    <property type="evidence" value="ECO:0007669"/>
    <property type="project" value="InterPro"/>
</dbReference>
<reference evidence="4 5" key="1">
    <citation type="journal article" date="2020" name="Mol. Biol. Evol.">
        <title>Distinct Expression and Methylation Patterns for Genes with Different Fates following a Single Whole-Genome Duplication in Flowering Plants.</title>
        <authorList>
            <person name="Shi T."/>
            <person name="Rahmani R.S."/>
            <person name="Gugger P.F."/>
            <person name="Wang M."/>
            <person name="Li H."/>
            <person name="Zhang Y."/>
            <person name="Li Z."/>
            <person name="Wang Q."/>
            <person name="Van de Peer Y."/>
            <person name="Marchal K."/>
            <person name="Chen J."/>
        </authorList>
    </citation>
    <scope>NUCLEOTIDE SEQUENCE [LARGE SCALE GENOMIC DNA]</scope>
    <source>
        <tissue evidence="4">Leaf</tissue>
    </source>
</reference>
<gene>
    <name evidence="4" type="ORF">HUJ06_029827</name>
</gene>
<comment type="caution">
    <text evidence="4">The sequence shown here is derived from an EMBL/GenBank/DDBJ whole genome shotgun (WGS) entry which is preliminary data.</text>
</comment>
<evidence type="ECO:0000313" key="4">
    <source>
        <dbReference type="EMBL" id="DAD28359.1"/>
    </source>
</evidence>
<dbReference type="Proteomes" id="UP000607653">
    <property type="component" value="Unassembled WGS sequence"/>
</dbReference>
<evidence type="ECO:0000256" key="2">
    <source>
        <dbReference type="ARBA" id="ARBA00022679"/>
    </source>
</evidence>
<sequence length="141" mass="16066">MEGTRERGYMVEWAPQEEVLAHPAVGGFLTHSGWNSTLESIYAGVPMICWPYFADQQVNSRFVSEVWKLGLDMKDTCDRLKVELMVKELMEKKMDEILLKSADKIAKLARMSVSEGGSSSYNWDKLIKDIKSMCLQQASHE</sequence>
<dbReference type="CDD" id="cd03784">
    <property type="entry name" value="GT1_Gtf-like"/>
    <property type="match status" value="1"/>
</dbReference>
<protein>
    <recommendedName>
        <fullName evidence="6">7-deoxyloganetic acid glucosyltransferase-like</fullName>
    </recommendedName>
</protein>
<evidence type="ECO:0000256" key="3">
    <source>
        <dbReference type="RuleBase" id="RU003718"/>
    </source>
</evidence>
<proteinExistence type="inferred from homology"/>
<dbReference type="InterPro" id="IPR035595">
    <property type="entry name" value="UDP_glycos_trans_CS"/>
</dbReference>
<keyword evidence="5" id="KW-1185">Reference proteome</keyword>
<dbReference type="EMBL" id="DUZY01000002">
    <property type="protein sequence ID" value="DAD28359.1"/>
    <property type="molecule type" value="Genomic_DNA"/>
</dbReference>
<dbReference type="InterPro" id="IPR002213">
    <property type="entry name" value="UDP_glucos_trans"/>
</dbReference>
<dbReference type="PANTHER" id="PTHR11926:SF1392">
    <property type="entry name" value="GLYCOSYLTRANSFERASE"/>
    <property type="match status" value="1"/>
</dbReference>